<dbReference type="InterPro" id="IPR014721">
    <property type="entry name" value="Ribsml_uS5_D2-typ_fold_subgr"/>
</dbReference>
<dbReference type="RefSeq" id="WP_133619473.1">
    <property type="nucleotide sequence ID" value="NZ_SNZE01000006.1"/>
</dbReference>
<evidence type="ECO:0000256" key="9">
    <source>
        <dbReference type="ARBA" id="ARBA00032554"/>
    </source>
</evidence>
<organism evidence="13 14">
    <name type="scientific">Hydromonas duriensis</name>
    <dbReference type="NCBI Taxonomy" id="1527608"/>
    <lineage>
        <taxon>Bacteria</taxon>
        <taxon>Pseudomonadati</taxon>
        <taxon>Pseudomonadota</taxon>
        <taxon>Betaproteobacteria</taxon>
        <taxon>Burkholderiales</taxon>
        <taxon>Burkholderiaceae</taxon>
        <taxon>Hydromonas</taxon>
    </lineage>
</organism>
<dbReference type="AlphaFoldDB" id="A0A4R6Y9C8"/>
<feature type="domain" description="GHMP kinase C-terminal" evidence="12">
    <location>
        <begin position="217"/>
        <end position="271"/>
    </location>
</feature>
<keyword evidence="14" id="KW-1185">Reference proteome</keyword>
<dbReference type="HAMAP" id="MF_00061">
    <property type="entry name" value="IspE"/>
    <property type="match status" value="1"/>
</dbReference>
<dbReference type="OrthoDB" id="9809438at2"/>
<evidence type="ECO:0000256" key="8">
    <source>
        <dbReference type="ARBA" id="ARBA00023229"/>
    </source>
</evidence>
<dbReference type="GO" id="GO:0019288">
    <property type="term" value="P:isopentenyl diphosphate biosynthetic process, methylerythritol 4-phosphate pathway"/>
    <property type="evidence" value="ECO:0007669"/>
    <property type="project" value="UniProtKB-UniRule"/>
</dbReference>
<evidence type="ECO:0000256" key="6">
    <source>
        <dbReference type="ARBA" id="ARBA00022777"/>
    </source>
</evidence>
<gene>
    <name evidence="10" type="primary">ispE</name>
    <name evidence="13" type="ORF">DFR44_106104</name>
</gene>
<keyword evidence="7 10" id="KW-0067">ATP-binding</keyword>
<dbReference type="GO" id="GO:0050515">
    <property type="term" value="F:4-(cytidine 5'-diphospho)-2-C-methyl-D-erythritol kinase activity"/>
    <property type="evidence" value="ECO:0007669"/>
    <property type="project" value="UniProtKB-UniRule"/>
</dbReference>
<dbReference type="InterPro" id="IPR004424">
    <property type="entry name" value="IspE"/>
</dbReference>
<dbReference type="EC" id="2.7.1.148" evidence="2 10"/>
<dbReference type="Gene3D" id="3.30.70.890">
    <property type="entry name" value="GHMP kinase, C-terminal domain"/>
    <property type="match status" value="1"/>
</dbReference>
<keyword evidence="6 10" id="KW-0418">Kinase</keyword>
<dbReference type="SUPFAM" id="SSF54211">
    <property type="entry name" value="Ribosomal protein S5 domain 2-like"/>
    <property type="match status" value="1"/>
</dbReference>
<keyword evidence="4 10" id="KW-0808">Transferase</keyword>
<accession>A0A4R6Y9C8</accession>
<feature type="domain" description="GHMP kinase N-terminal" evidence="11">
    <location>
        <begin position="66"/>
        <end position="148"/>
    </location>
</feature>
<evidence type="ECO:0000259" key="12">
    <source>
        <dbReference type="Pfam" id="PF08544"/>
    </source>
</evidence>
<reference evidence="13 14" key="1">
    <citation type="submission" date="2019-03" db="EMBL/GenBank/DDBJ databases">
        <title>Genomic Encyclopedia of Type Strains, Phase IV (KMG-IV): sequencing the most valuable type-strain genomes for metagenomic binning, comparative biology and taxonomic classification.</title>
        <authorList>
            <person name="Goeker M."/>
        </authorList>
    </citation>
    <scope>NUCLEOTIDE SEQUENCE [LARGE SCALE GENOMIC DNA]</scope>
    <source>
        <strain evidence="13 14">DSM 102852</strain>
    </source>
</reference>
<keyword evidence="5 10" id="KW-0547">Nucleotide-binding</keyword>
<dbReference type="Pfam" id="PF08544">
    <property type="entry name" value="GHMP_kinases_C"/>
    <property type="match status" value="1"/>
</dbReference>
<keyword evidence="8 10" id="KW-0414">Isoprene biosynthesis</keyword>
<dbReference type="InterPro" id="IPR020568">
    <property type="entry name" value="Ribosomal_Su5_D2-typ_SF"/>
</dbReference>
<dbReference type="NCBIfam" id="TIGR00154">
    <property type="entry name" value="ispE"/>
    <property type="match status" value="1"/>
</dbReference>
<comment type="catalytic activity">
    <reaction evidence="10">
        <text>4-CDP-2-C-methyl-D-erythritol + ATP = 4-CDP-2-C-methyl-D-erythritol 2-phosphate + ADP + H(+)</text>
        <dbReference type="Rhea" id="RHEA:18437"/>
        <dbReference type="ChEBI" id="CHEBI:15378"/>
        <dbReference type="ChEBI" id="CHEBI:30616"/>
        <dbReference type="ChEBI" id="CHEBI:57823"/>
        <dbReference type="ChEBI" id="CHEBI:57919"/>
        <dbReference type="ChEBI" id="CHEBI:456216"/>
        <dbReference type="EC" id="2.7.1.148"/>
    </reaction>
</comment>
<dbReference type="PANTHER" id="PTHR43527">
    <property type="entry name" value="4-DIPHOSPHOCYTIDYL-2-C-METHYL-D-ERYTHRITOL KINASE, CHLOROPLASTIC"/>
    <property type="match status" value="1"/>
</dbReference>
<feature type="active site" evidence="10">
    <location>
        <position position="11"/>
    </location>
</feature>
<feature type="active site" evidence="10">
    <location>
        <position position="142"/>
    </location>
</feature>
<dbReference type="SUPFAM" id="SSF55060">
    <property type="entry name" value="GHMP Kinase, C-terminal domain"/>
    <property type="match status" value="1"/>
</dbReference>
<dbReference type="EMBL" id="SNZE01000006">
    <property type="protein sequence ID" value="TDR32038.1"/>
    <property type="molecule type" value="Genomic_DNA"/>
</dbReference>
<comment type="pathway">
    <text evidence="10">Isoprenoid biosynthesis; isopentenyl diphosphate biosynthesis via DXP pathway; isopentenyl diphosphate from 1-deoxy-D-xylulose 5-phosphate: step 3/6.</text>
</comment>
<dbReference type="Pfam" id="PF00288">
    <property type="entry name" value="GHMP_kinases_N"/>
    <property type="match status" value="1"/>
</dbReference>
<sequence length="298" mass="32739">MPHTVYLSPAKINWFLHVTGQRDDGYHTLETVFQQIDWYDTLHIQLRNDGNIHLQGDSCGVAIETNLAYRAAVALKTFAHQHNHSNDVLGADIHLQKNIPTGAGLGGGSSNAATVLLALNQLWHLNFSHSQLQSIGLKLGADVPFFVSEHPAAFAQGIGEQLSPLDLPKREILLVNPNVHVNTGAVFTHPNLPRQHPALTTSLFELQQQLHEQPFQAQHRNDLESVTFELSPEVKMVYNALQHVAPTRMSGSGSTLVACPMSDDESAALKAWVANAPAHWQCRWANTISTQSTNGDIL</sequence>
<dbReference type="InterPro" id="IPR036554">
    <property type="entry name" value="GHMP_kinase_C_sf"/>
</dbReference>
<dbReference type="Proteomes" id="UP000294480">
    <property type="component" value="Unassembled WGS sequence"/>
</dbReference>
<evidence type="ECO:0000259" key="11">
    <source>
        <dbReference type="Pfam" id="PF00288"/>
    </source>
</evidence>
<evidence type="ECO:0000256" key="3">
    <source>
        <dbReference type="ARBA" id="ARBA00017473"/>
    </source>
</evidence>
<dbReference type="InterPro" id="IPR013750">
    <property type="entry name" value="GHMP_kinase_C_dom"/>
</dbReference>
<comment type="similarity">
    <text evidence="1 10">Belongs to the GHMP kinase family. IspE subfamily.</text>
</comment>
<comment type="function">
    <text evidence="10">Catalyzes the phosphorylation of the position 2 hydroxy group of 4-diphosphocytidyl-2C-methyl-D-erythritol.</text>
</comment>
<dbReference type="InterPro" id="IPR006204">
    <property type="entry name" value="GHMP_kinase_N_dom"/>
</dbReference>
<dbReference type="Gene3D" id="3.30.230.10">
    <property type="match status" value="1"/>
</dbReference>
<dbReference type="UniPathway" id="UPA00056">
    <property type="reaction ID" value="UER00094"/>
</dbReference>
<dbReference type="GO" id="GO:0016114">
    <property type="term" value="P:terpenoid biosynthetic process"/>
    <property type="evidence" value="ECO:0007669"/>
    <property type="project" value="UniProtKB-UniRule"/>
</dbReference>
<evidence type="ECO:0000256" key="1">
    <source>
        <dbReference type="ARBA" id="ARBA00009684"/>
    </source>
</evidence>
<dbReference type="GO" id="GO:0005524">
    <property type="term" value="F:ATP binding"/>
    <property type="evidence" value="ECO:0007669"/>
    <property type="project" value="UniProtKB-UniRule"/>
</dbReference>
<evidence type="ECO:0000313" key="13">
    <source>
        <dbReference type="EMBL" id="TDR32038.1"/>
    </source>
</evidence>
<evidence type="ECO:0000256" key="5">
    <source>
        <dbReference type="ARBA" id="ARBA00022741"/>
    </source>
</evidence>
<dbReference type="PIRSF" id="PIRSF010376">
    <property type="entry name" value="IspE"/>
    <property type="match status" value="1"/>
</dbReference>
<dbReference type="PANTHER" id="PTHR43527:SF2">
    <property type="entry name" value="4-DIPHOSPHOCYTIDYL-2-C-METHYL-D-ERYTHRITOL KINASE, CHLOROPLASTIC"/>
    <property type="match status" value="1"/>
</dbReference>
<proteinExistence type="inferred from homology"/>
<evidence type="ECO:0000313" key="14">
    <source>
        <dbReference type="Proteomes" id="UP000294480"/>
    </source>
</evidence>
<name>A0A4R6Y9C8_9BURK</name>
<feature type="binding site" evidence="10">
    <location>
        <begin position="100"/>
        <end position="110"/>
    </location>
    <ligand>
        <name>ATP</name>
        <dbReference type="ChEBI" id="CHEBI:30616"/>
    </ligand>
</feature>
<evidence type="ECO:0000256" key="7">
    <source>
        <dbReference type="ARBA" id="ARBA00022840"/>
    </source>
</evidence>
<evidence type="ECO:0000256" key="10">
    <source>
        <dbReference type="HAMAP-Rule" id="MF_00061"/>
    </source>
</evidence>
<evidence type="ECO:0000256" key="2">
    <source>
        <dbReference type="ARBA" id="ARBA00012052"/>
    </source>
</evidence>
<comment type="caution">
    <text evidence="13">The sequence shown here is derived from an EMBL/GenBank/DDBJ whole genome shotgun (WGS) entry which is preliminary data.</text>
</comment>
<evidence type="ECO:0000256" key="4">
    <source>
        <dbReference type="ARBA" id="ARBA00022679"/>
    </source>
</evidence>
<protein>
    <recommendedName>
        <fullName evidence="3 10">4-diphosphocytidyl-2-C-methyl-D-erythritol kinase</fullName>
        <shortName evidence="10">CMK</shortName>
        <ecNumber evidence="2 10">2.7.1.148</ecNumber>
    </recommendedName>
    <alternativeName>
        <fullName evidence="9 10">4-(cytidine-5'-diphospho)-2-C-methyl-D-erythritol kinase</fullName>
    </alternativeName>
</protein>